<proteinExistence type="predicted"/>
<name>A0A841BBP5_9PSEU</name>
<dbReference type="EMBL" id="JACHMX010000001">
    <property type="protein sequence ID" value="MBB5856273.1"/>
    <property type="molecule type" value="Genomic_DNA"/>
</dbReference>
<gene>
    <name evidence="2" type="ORF">HDA45_006360</name>
</gene>
<accession>A0A841BBP5</accession>
<dbReference type="AlphaFoldDB" id="A0A841BBP5"/>
<comment type="caution">
    <text evidence="2">The sequence shown here is derived from an EMBL/GenBank/DDBJ whole genome shotgun (WGS) entry which is preliminary data.</text>
</comment>
<sequence length="115" mass="11966">MPSLVIAALGAVVLVSTGVRTTFSLHENWGRTKSGSLCHRTRSGAVSGEVSALRKRRCRSHAGQDGRGDRWGSRAALGDEKADRGRSSAWAALLRVNAHPLAGNAGAPPAPARGT</sequence>
<organism evidence="2 3">
    <name type="scientific">Amycolatopsis umgeniensis</name>
    <dbReference type="NCBI Taxonomy" id="336628"/>
    <lineage>
        <taxon>Bacteria</taxon>
        <taxon>Bacillati</taxon>
        <taxon>Actinomycetota</taxon>
        <taxon>Actinomycetes</taxon>
        <taxon>Pseudonocardiales</taxon>
        <taxon>Pseudonocardiaceae</taxon>
        <taxon>Amycolatopsis</taxon>
    </lineage>
</organism>
<evidence type="ECO:0000313" key="2">
    <source>
        <dbReference type="EMBL" id="MBB5856273.1"/>
    </source>
</evidence>
<protein>
    <submittedName>
        <fullName evidence="2">Uncharacterized protein</fullName>
    </submittedName>
</protein>
<feature type="compositionally biased region" description="Basic and acidic residues" evidence="1">
    <location>
        <begin position="62"/>
        <end position="80"/>
    </location>
</feature>
<reference evidence="2 3" key="1">
    <citation type="submission" date="2020-08" db="EMBL/GenBank/DDBJ databases">
        <title>Sequencing the genomes of 1000 actinobacteria strains.</title>
        <authorList>
            <person name="Klenk H.-P."/>
        </authorList>
    </citation>
    <scope>NUCLEOTIDE SEQUENCE [LARGE SCALE GENOMIC DNA]</scope>
    <source>
        <strain evidence="2 3">DSM 45272</strain>
    </source>
</reference>
<keyword evidence="3" id="KW-1185">Reference proteome</keyword>
<evidence type="ECO:0000313" key="3">
    <source>
        <dbReference type="Proteomes" id="UP000580861"/>
    </source>
</evidence>
<evidence type="ECO:0000256" key="1">
    <source>
        <dbReference type="SAM" id="MobiDB-lite"/>
    </source>
</evidence>
<dbReference type="Proteomes" id="UP000580861">
    <property type="component" value="Unassembled WGS sequence"/>
</dbReference>
<feature type="region of interest" description="Disordered" evidence="1">
    <location>
        <begin position="56"/>
        <end position="80"/>
    </location>
</feature>